<organism evidence="2 3">
    <name type="scientific">Gymnopilus dilepis</name>
    <dbReference type="NCBI Taxonomy" id="231916"/>
    <lineage>
        <taxon>Eukaryota</taxon>
        <taxon>Fungi</taxon>
        <taxon>Dikarya</taxon>
        <taxon>Basidiomycota</taxon>
        <taxon>Agaricomycotina</taxon>
        <taxon>Agaricomycetes</taxon>
        <taxon>Agaricomycetidae</taxon>
        <taxon>Agaricales</taxon>
        <taxon>Agaricineae</taxon>
        <taxon>Hymenogastraceae</taxon>
        <taxon>Gymnopilus</taxon>
    </lineage>
</organism>
<feature type="compositionally biased region" description="Polar residues" evidence="1">
    <location>
        <begin position="120"/>
        <end position="132"/>
    </location>
</feature>
<feature type="region of interest" description="Disordered" evidence="1">
    <location>
        <begin position="211"/>
        <end position="382"/>
    </location>
</feature>
<dbReference type="Proteomes" id="UP000284706">
    <property type="component" value="Unassembled WGS sequence"/>
</dbReference>
<feature type="compositionally biased region" description="Basic and acidic residues" evidence="1">
    <location>
        <begin position="219"/>
        <end position="241"/>
    </location>
</feature>
<reference evidence="2 3" key="1">
    <citation type="journal article" date="2018" name="Evol. Lett.">
        <title>Horizontal gene cluster transfer increased hallucinogenic mushroom diversity.</title>
        <authorList>
            <person name="Reynolds H.T."/>
            <person name="Vijayakumar V."/>
            <person name="Gluck-Thaler E."/>
            <person name="Korotkin H.B."/>
            <person name="Matheny P.B."/>
            <person name="Slot J.C."/>
        </authorList>
    </citation>
    <scope>NUCLEOTIDE SEQUENCE [LARGE SCALE GENOMIC DNA]</scope>
    <source>
        <strain evidence="2 3">SRW20</strain>
    </source>
</reference>
<sequence>MSAGQGSAKIFGSSIIVPGDGGIFEEYETAKEGTKDGESRIGVNSDIFDVGGDDGSSAAAEDYRSIKIADKEDGDRSALTDDTDGSSYAARPGSSWPSSPSLTRSFSSLTNCPVIALSSSTNRTESTFSKTATKLPTPPNTPSNKPSAASTLNFCPAGGDAAASPVDGQSREACDTVGLEGDYGVAKAVVVFSSSPSVLPALPAKEVVEDVVTEEPEELQAKKEQADEETKKQGQKEEGRGTARSSVKSSVTSRQQSTLTPPASATSATPKSFGGYRTAEEQTSNTSRQLTVRPIRLRPGSGLSSGGFGSAGEHESRAASSSTSRFDTWTDEGSKTQSPALPLASTVAASPSPAQSSPPLPTLPSKSRSLPSLPHSPIQQVH</sequence>
<feature type="compositionally biased region" description="Low complexity" evidence="1">
    <location>
        <begin position="363"/>
        <end position="382"/>
    </location>
</feature>
<name>A0A409WD56_9AGAR</name>
<feature type="region of interest" description="Disordered" evidence="1">
    <location>
        <begin position="120"/>
        <end position="171"/>
    </location>
</feature>
<evidence type="ECO:0000313" key="2">
    <source>
        <dbReference type="EMBL" id="PPQ76444.1"/>
    </source>
</evidence>
<feature type="compositionally biased region" description="Low complexity" evidence="1">
    <location>
        <begin position="338"/>
        <end position="355"/>
    </location>
</feature>
<dbReference type="AlphaFoldDB" id="A0A409WD56"/>
<feature type="compositionally biased region" description="Low complexity" evidence="1">
    <location>
        <begin position="92"/>
        <end position="106"/>
    </location>
</feature>
<feature type="compositionally biased region" description="Polar residues" evidence="1">
    <location>
        <begin position="243"/>
        <end position="256"/>
    </location>
</feature>
<comment type="caution">
    <text evidence="2">The sequence shown here is derived from an EMBL/GenBank/DDBJ whole genome shotgun (WGS) entry which is preliminary data.</text>
</comment>
<accession>A0A409WD56</accession>
<evidence type="ECO:0000313" key="3">
    <source>
        <dbReference type="Proteomes" id="UP000284706"/>
    </source>
</evidence>
<feature type="compositionally biased region" description="Low complexity" evidence="1">
    <location>
        <begin position="257"/>
        <end position="270"/>
    </location>
</feature>
<protein>
    <submittedName>
        <fullName evidence="2">Uncharacterized protein</fullName>
    </submittedName>
</protein>
<feature type="compositionally biased region" description="Polar residues" evidence="1">
    <location>
        <begin position="318"/>
        <end position="327"/>
    </location>
</feature>
<dbReference type="EMBL" id="NHYE01005159">
    <property type="protein sequence ID" value="PPQ76444.1"/>
    <property type="molecule type" value="Genomic_DNA"/>
</dbReference>
<dbReference type="InParanoid" id="A0A409WD56"/>
<keyword evidence="3" id="KW-1185">Reference proteome</keyword>
<feature type="region of interest" description="Disordered" evidence="1">
    <location>
        <begin position="70"/>
        <end position="106"/>
    </location>
</feature>
<proteinExistence type="predicted"/>
<feature type="compositionally biased region" description="Basic and acidic residues" evidence="1">
    <location>
        <begin position="70"/>
        <end position="79"/>
    </location>
</feature>
<evidence type="ECO:0000256" key="1">
    <source>
        <dbReference type="SAM" id="MobiDB-lite"/>
    </source>
</evidence>
<feature type="compositionally biased region" description="Polar residues" evidence="1">
    <location>
        <begin position="281"/>
        <end position="290"/>
    </location>
</feature>
<gene>
    <name evidence="2" type="ORF">CVT26_012958</name>
</gene>
<feature type="region of interest" description="Disordered" evidence="1">
    <location>
        <begin position="31"/>
        <end position="58"/>
    </location>
</feature>